<dbReference type="SUPFAM" id="SSF81383">
    <property type="entry name" value="F-box domain"/>
    <property type="match status" value="1"/>
</dbReference>
<keyword evidence="4" id="KW-1185">Reference proteome</keyword>
<dbReference type="SMART" id="SM00256">
    <property type="entry name" value="FBOX"/>
    <property type="match status" value="1"/>
</dbReference>
<feature type="domain" description="F-box" evidence="2">
    <location>
        <begin position="92"/>
        <end position="144"/>
    </location>
</feature>
<sequence length="444" mass="50751">MGEPNNTVSRGRKRKGSSKSSTKSNKRKASTSTTSSPTTTDAIVKQEPITASPVSLPKNLELPTAEISQYTSSSNDDLHIPTRLTLETSISKKNLTDIPNEIFVQICANLPPSDLFSLTLVCKKLKGLLCSPGSKETQAIWRNSRMRFMRFLQSPPPHNMDEKSYIVLKQLDKGCQFCNEKGYVKVYWEFRVRCCDLCLDDHTMSRDKLYIDHNIPNAIFKTLPHIFRDASQFYWINDVIKANCEYNNIRDDEKQGWVDQNEEFASRFMQEILIHKQEEQSEQIAKFEESFTQSMNPNYMPQAPTQQKRIFIRQPQLTTAPMSPMNIPTMASMAPMTSVSPMVNMVSTPTIPSMGLTNPQPQFHQIIPHMMNRSQFMITTPPAQQLFHHQSFVPRITRQIISPQQQIIPSHLMTGAPQMLSQSQMLPPQMVSPHCFGNPQFHHF</sequence>
<dbReference type="CDD" id="cd09917">
    <property type="entry name" value="F-box_SF"/>
    <property type="match status" value="1"/>
</dbReference>
<accession>A0A015M133</accession>
<protein>
    <recommendedName>
        <fullName evidence="2">F-box domain-containing protein</fullName>
    </recommendedName>
</protein>
<evidence type="ECO:0000313" key="3">
    <source>
        <dbReference type="EMBL" id="EXX78656.1"/>
    </source>
</evidence>
<dbReference type="Pfam" id="PF12937">
    <property type="entry name" value="F-box-like"/>
    <property type="match status" value="1"/>
</dbReference>
<dbReference type="OrthoDB" id="2322499at2759"/>
<dbReference type="Gene3D" id="1.20.1280.50">
    <property type="match status" value="1"/>
</dbReference>
<organism evidence="3 4">
    <name type="scientific">Rhizophagus irregularis (strain DAOM 197198w)</name>
    <name type="common">Glomus intraradices</name>
    <dbReference type="NCBI Taxonomy" id="1432141"/>
    <lineage>
        <taxon>Eukaryota</taxon>
        <taxon>Fungi</taxon>
        <taxon>Fungi incertae sedis</taxon>
        <taxon>Mucoromycota</taxon>
        <taxon>Glomeromycotina</taxon>
        <taxon>Glomeromycetes</taxon>
        <taxon>Glomerales</taxon>
        <taxon>Glomeraceae</taxon>
        <taxon>Rhizophagus</taxon>
    </lineage>
</organism>
<comment type="caution">
    <text evidence="3">The sequence shown here is derived from an EMBL/GenBank/DDBJ whole genome shotgun (WGS) entry which is preliminary data.</text>
</comment>
<feature type="compositionally biased region" description="Low complexity" evidence="1">
    <location>
        <begin position="30"/>
        <end position="40"/>
    </location>
</feature>
<dbReference type="InterPro" id="IPR001810">
    <property type="entry name" value="F-box_dom"/>
</dbReference>
<evidence type="ECO:0000256" key="1">
    <source>
        <dbReference type="SAM" id="MobiDB-lite"/>
    </source>
</evidence>
<feature type="region of interest" description="Disordered" evidence="1">
    <location>
        <begin position="1"/>
        <end position="50"/>
    </location>
</feature>
<dbReference type="PROSITE" id="PS50181">
    <property type="entry name" value="FBOX"/>
    <property type="match status" value="1"/>
</dbReference>
<evidence type="ECO:0000259" key="2">
    <source>
        <dbReference type="PROSITE" id="PS50181"/>
    </source>
</evidence>
<gene>
    <name evidence="3" type="ORF">RirG_013130</name>
</gene>
<dbReference type="AlphaFoldDB" id="A0A015M133"/>
<reference evidence="3 4" key="1">
    <citation type="submission" date="2014-02" db="EMBL/GenBank/DDBJ databases">
        <title>Single nucleus genome sequencing reveals high similarity among nuclei of an endomycorrhizal fungus.</title>
        <authorList>
            <person name="Lin K."/>
            <person name="Geurts R."/>
            <person name="Zhang Z."/>
            <person name="Limpens E."/>
            <person name="Saunders D.G."/>
            <person name="Mu D."/>
            <person name="Pang E."/>
            <person name="Cao H."/>
            <person name="Cha H."/>
            <person name="Lin T."/>
            <person name="Zhou Q."/>
            <person name="Shang Y."/>
            <person name="Li Y."/>
            <person name="Ivanov S."/>
            <person name="Sharma T."/>
            <person name="Velzen R.V."/>
            <person name="Ruijter N.D."/>
            <person name="Aanen D.K."/>
            <person name="Win J."/>
            <person name="Kamoun S."/>
            <person name="Bisseling T."/>
            <person name="Huang S."/>
        </authorList>
    </citation>
    <scope>NUCLEOTIDE SEQUENCE [LARGE SCALE GENOMIC DNA]</scope>
    <source>
        <strain evidence="4">DAOM197198w</strain>
    </source>
</reference>
<name>A0A015M133_RHIIW</name>
<dbReference type="InterPro" id="IPR036047">
    <property type="entry name" value="F-box-like_dom_sf"/>
</dbReference>
<dbReference type="HOGENOM" id="CLU_616979_0_0_1"/>
<evidence type="ECO:0000313" key="4">
    <source>
        <dbReference type="Proteomes" id="UP000022910"/>
    </source>
</evidence>
<dbReference type="Proteomes" id="UP000022910">
    <property type="component" value="Unassembled WGS sequence"/>
</dbReference>
<dbReference type="EMBL" id="JEMT01008863">
    <property type="protein sequence ID" value="EXX78656.1"/>
    <property type="molecule type" value="Genomic_DNA"/>
</dbReference>
<proteinExistence type="predicted"/>